<name>A0A5D5APD4_9EURY</name>
<feature type="transmembrane region" description="Helical" evidence="5">
    <location>
        <begin position="5"/>
        <end position="22"/>
    </location>
</feature>
<feature type="domain" description="Peptidase S54 rhomboid" evidence="6">
    <location>
        <begin position="46"/>
        <end position="177"/>
    </location>
</feature>
<comment type="subcellular location">
    <subcellularLocation>
        <location evidence="1">Membrane</location>
        <topology evidence="1">Multi-pass membrane protein</topology>
    </subcellularLocation>
</comment>
<dbReference type="RefSeq" id="WP_149080612.1">
    <property type="nucleotide sequence ID" value="NZ_VTAW01000005.1"/>
</dbReference>
<evidence type="ECO:0000256" key="1">
    <source>
        <dbReference type="ARBA" id="ARBA00004141"/>
    </source>
</evidence>
<evidence type="ECO:0000313" key="8">
    <source>
        <dbReference type="Proteomes" id="UP000324104"/>
    </source>
</evidence>
<keyword evidence="3 5" id="KW-1133">Transmembrane helix</keyword>
<evidence type="ECO:0000256" key="4">
    <source>
        <dbReference type="ARBA" id="ARBA00023136"/>
    </source>
</evidence>
<accession>A0A5D5APD4</accession>
<keyword evidence="8" id="KW-1185">Reference proteome</keyword>
<reference evidence="7 8" key="1">
    <citation type="submission" date="2019-08" db="EMBL/GenBank/DDBJ databases">
        <title>Archaea genome.</title>
        <authorList>
            <person name="Kajale S."/>
            <person name="Shouche Y."/>
            <person name="Deshpande N."/>
            <person name="Sharma A."/>
        </authorList>
    </citation>
    <scope>NUCLEOTIDE SEQUENCE [LARGE SCALE GENOMIC DNA]</scope>
    <source>
        <strain evidence="7 8">ESP3B_9</strain>
    </source>
</reference>
<proteinExistence type="predicted"/>
<feature type="transmembrane region" description="Helical" evidence="5">
    <location>
        <begin position="59"/>
        <end position="76"/>
    </location>
</feature>
<evidence type="ECO:0000313" key="7">
    <source>
        <dbReference type="EMBL" id="TYT62883.1"/>
    </source>
</evidence>
<evidence type="ECO:0000259" key="6">
    <source>
        <dbReference type="Pfam" id="PF01694"/>
    </source>
</evidence>
<evidence type="ECO:0000256" key="2">
    <source>
        <dbReference type="ARBA" id="ARBA00022692"/>
    </source>
</evidence>
<comment type="caution">
    <text evidence="7">The sequence shown here is derived from an EMBL/GenBank/DDBJ whole genome shotgun (WGS) entry which is preliminary data.</text>
</comment>
<dbReference type="GO" id="GO:0004252">
    <property type="term" value="F:serine-type endopeptidase activity"/>
    <property type="evidence" value="ECO:0007669"/>
    <property type="project" value="InterPro"/>
</dbReference>
<sequence length="190" mass="20640">MALPYVPVVAFAVVAVSGLFEYTDTRAIHLFGATEGLWVVLNPFYYVTNMFLHLDWSHFRTNMLLWMPFAILLTWMTSNRHVLGLVVGTNVLTSLVLAIGGMAVWGLSGAVFAVVAATLVRATGYAMRGVSRDTLIATLVGVLFPTTFALLAIMVLAGRQTHISHVGHLLGFAFAGVIESVFVVASRQNR</sequence>
<feature type="transmembrane region" description="Helical" evidence="5">
    <location>
        <begin position="96"/>
        <end position="122"/>
    </location>
</feature>
<protein>
    <submittedName>
        <fullName evidence="7">Rhomboid family intramembrane serine protease</fullName>
    </submittedName>
</protein>
<feature type="transmembrane region" description="Helical" evidence="5">
    <location>
        <begin position="28"/>
        <end position="47"/>
    </location>
</feature>
<evidence type="ECO:0000256" key="5">
    <source>
        <dbReference type="SAM" id="Phobius"/>
    </source>
</evidence>
<keyword evidence="7" id="KW-0645">Protease</keyword>
<dbReference type="Pfam" id="PF01694">
    <property type="entry name" value="Rhomboid"/>
    <property type="match status" value="1"/>
</dbReference>
<keyword evidence="7" id="KW-0378">Hydrolase</keyword>
<dbReference type="GO" id="GO:0006508">
    <property type="term" value="P:proteolysis"/>
    <property type="evidence" value="ECO:0007669"/>
    <property type="project" value="UniProtKB-KW"/>
</dbReference>
<feature type="transmembrane region" description="Helical" evidence="5">
    <location>
        <begin position="163"/>
        <end position="185"/>
    </location>
</feature>
<dbReference type="AlphaFoldDB" id="A0A5D5APD4"/>
<dbReference type="EMBL" id="VTAW01000005">
    <property type="protein sequence ID" value="TYT62883.1"/>
    <property type="molecule type" value="Genomic_DNA"/>
</dbReference>
<evidence type="ECO:0000256" key="3">
    <source>
        <dbReference type="ARBA" id="ARBA00022989"/>
    </source>
</evidence>
<organism evidence="7 8">
    <name type="scientific">Natrialba swarupiae</name>
    <dbReference type="NCBI Taxonomy" id="2448032"/>
    <lineage>
        <taxon>Archaea</taxon>
        <taxon>Methanobacteriati</taxon>
        <taxon>Methanobacteriota</taxon>
        <taxon>Stenosarchaea group</taxon>
        <taxon>Halobacteria</taxon>
        <taxon>Halobacteriales</taxon>
        <taxon>Natrialbaceae</taxon>
        <taxon>Natrialba</taxon>
    </lineage>
</organism>
<keyword evidence="2 5" id="KW-0812">Transmembrane</keyword>
<dbReference type="Proteomes" id="UP000324104">
    <property type="component" value="Unassembled WGS sequence"/>
</dbReference>
<dbReference type="SUPFAM" id="SSF144091">
    <property type="entry name" value="Rhomboid-like"/>
    <property type="match status" value="1"/>
</dbReference>
<dbReference type="GO" id="GO:0016020">
    <property type="term" value="C:membrane"/>
    <property type="evidence" value="ECO:0007669"/>
    <property type="project" value="UniProtKB-SubCell"/>
</dbReference>
<dbReference type="Gene3D" id="1.20.1540.10">
    <property type="entry name" value="Rhomboid-like"/>
    <property type="match status" value="1"/>
</dbReference>
<keyword evidence="4 5" id="KW-0472">Membrane</keyword>
<dbReference type="InterPro" id="IPR035952">
    <property type="entry name" value="Rhomboid-like_sf"/>
</dbReference>
<feature type="transmembrane region" description="Helical" evidence="5">
    <location>
        <begin position="134"/>
        <end position="157"/>
    </location>
</feature>
<dbReference type="InterPro" id="IPR022764">
    <property type="entry name" value="Peptidase_S54_rhomboid_dom"/>
</dbReference>
<gene>
    <name evidence="7" type="ORF">FYC77_06100</name>
</gene>